<evidence type="ECO:0000256" key="10">
    <source>
        <dbReference type="ARBA" id="ARBA00023306"/>
    </source>
</evidence>
<evidence type="ECO:0000259" key="14">
    <source>
        <dbReference type="Pfam" id="PF02875"/>
    </source>
</evidence>
<evidence type="ECO:0000256" key="7">
    <source>
        <dbReference type="ARBA" id="ARBA00022840"/>
    </source>
</evidence>
<dbReference type="GO" id="GO:0004326">
    <property type="term" value="F:tetrahydrofolylpolyglutamate synthase activity"/>
    <property type="evidence" value="ECO:0007669"/>
    <property type="project" value="InterPro"/>
</dbReference>
<evidence type="ECO:0000256" key="12">
    <source>
        <dbReference type="RuleBase" id="RU004135"/>
    </source>
</evidence>
<dbReference type="Proteomes" id="UP000243547">
    <property type="component" value="Unassembled WGS sequence"/>
</dbReference>
<dbReference type="STRING" id="1120989.SAMN02745227_00286"/>
<dbReference type="PROSITE" id="PS01011">
    <property type="entry name" value="FOLYLPOLYGLU_SYNT_1"/>
    <property type="match status" value="1"/>
</dbReference>
<keyword evidence="10 12" id="KW-0131">Cell cycle</keyword>
<comment type="similarity">
    <text evidence="2">Belongs to the MurCDEF family. MurE subfamily.</text>
</comment>
<proteinExistence type="inferred from homology"/>
<dbReference type="GO" id="GO:0071555">
    <property type="term" value="P:cell wall organization"/>
    <property type="evidence" value="ECO:0007669"/>
    <property type="project" value="UniProtKB-KW"/>
</dbReference>
<evidence type="ECO:0000256" key="6">
    <source>
        <dbReference type="ARBA" id="ARBA00022741"/>
    </source>
</evidence>
<dbReference type="EMBL" id="FRAI01000005">
    <property type="protein sequence ID" value="SHJ63578.1"/>
    <property type="molecule type" value="Genomic_DNA"/>
</dbReference>
<dbReference type="InterPro" id="IPR004101">
    <property type="entry name" value="Mur_ligase_C"/>
</dbReference>
<keyword evidence="11 12" id="KW-0961">Cell wall biogenesis/degradation</keyword>
<name>A0A1M6KX93_9FIRM</name>
<dbReference type="Pfam" id="PF08245">
    <property type="entry name" value="Mur_ligase_M"/>
    <property type="match status" value="1"/>
</dbReference>
<dbReference type="InterPro" id="IPR005761">
    <property type="entry name" value="UDP-N-AcMur-Glu-dNH2Pim_ligase"/>
</dbReference>
<evidence type="ECO:0000313" key="16">
    <source>
        <dbReference type="EMBL" id="SHJ63578.1"/>
    </source>
</evidence>
<keyword evidence="6" id="KW-0547">Nucleotide-binding</keyword>
<evidence type="ECO:0000256" key="9">
    <source>
        <dbReference type="ARBA" id="ARBA00022984"/>
    </source>
</evidence>
<dbReference type="Pfam" id="PF02875">
    <property type="entry name" value="Mur_ligase_C"/>
    <property type="match status" value="1"/>
</dbReference>
<dbReference type="OrthoDB" id="1706403at2"/>
<dbReference type="PANTHER" id="PTHR23135:SF4">
    <property type="entry name" value="UDP-N-ACETYLMURAMOYL-L-ALANYL-D-GLUTAMATE--2,6-DIAMINOPIMELATE LIGASE MURE HOMOLOG, CHLOROPLASTIC"/>
    <property type="match status" value="1"/>
</dbReference>
<evidence type="ECO:0000256" key="5">
    <source>
        <dbReference type="ARBA" id="ARBA00022618"/>
    </source>
</evidence>
<keyword evidence="7" id="KW-0067">ATP-binding</keyword>
<evidence type="ECO:0000256" key="11">
    <source>
        <dbReference type="ARBA" id="ARBA00023316"/>
    </source>
</evidence>
<dbReference type="GO" id="GO:0008360">
    <property type="term" value="P:regulation of cell shape"/>
    <property type="evidence" value="ECO:0007669"/>
    <property type="project" value="UniProtKB-KW"/>
</dbReference>
<feature type="domain" description="Mur ligase central" evidence="15">
    <location>
        <begin position="108"/>
        <end position="319"/>
    </location>
</feature>
<evidence type="ECO:0000256" key="8">
    <source>
        <dbReference type="ARBA" id="ARBA00022960"/>
    </source>
</evidence>
<keyword evidence="9 12" id="KW-0573">Peptidoglycan synthesis</keyword>
<evidence type="ECO:0000256" key="4">
    <source>
        <dbReference type="ARBA" id="ARBA00022598"/>
    </source>
</evidence>
<keyword evidence="4 16" id="KW-0436">Ligase</keyword>
<dbReference type="Gene3D" id="3.40.1390.10">
    <property type="entry name" value="MurE/MurF, N-terminal domain"/>
    <property type="match status" value="1"/>
</dbReference>
<reference evidence="17" key="1">
    <citation type="submission" date="2016-11" db="EMBL/GenBank/DDBJ databases">
        <authorList>
            <person name="Varghese N."/>
            <person name="Submissions S."/>
        </authorList>
    </citation>
    <scope>NUCLEOTIDE SEQUENCE [LARGE SCALE GENOMIC DNA]</scope>
    <source>
        <strain evidence="17">DSM 14826</strain>
    </source>
</reference>
<organism evidence="16 17">
    <name type="scientific">Anaerobranca californiensis DSM 14826</name>
    <dbReference type="NCBI Taxonomy" id="1120989"/>
    <lineage>
        <taxon>Bacteria</taxon>
        <taxon>Bacillati</taxon>
        <taxon>Bacillota</taxon>
        <taxon>Clostridia</taxon>
        <taxon>Eubacteriales</taxon>
        <taxon>Proteinivoracaceae</taxon>
        <taxon>Anaerobranca</taxon>
    </lineage>
</organism>
<keyword evidence="8 12" id="KW-0133">Cell shape</keyword>
<protein>
    <submittedName>
        <fullName evidence="16">UDP-N-acetylmuramoylalanyl-D-glutamate--2,6-diaminopimelate ligase</fullName>
    </submittedName>
</protein>
<dbReference type="Gene3D" id="3.40.1190.10">
    <property type="entry name" value="Mur-like, catalytic domain"/>
    <property type="match status" value="1"/>
</dbReference>
<dbReference type="PANTHER" id="PTHR23135">
    <property type="entry name" value="MUR LIGASE FAMILY MEMBER"/>
    <property type="match status" value="1"/>
</dbReference>
<dbReference type="RefSeq" id="WP_072905614.1">
    <property type="nucleotide sequence ID" value="NZ_FRAI01000005.1"/>
</dbReference>
<dbReference type="GO" id="GO:0005524">
    <property type="term" value="F:ATP binding"/>
    <property type="evidence" value="ECO:0007669"/>
    <property type="project" value="UniProtKB-KW"/>
</dbReference>
<feature type="domain" description="Mur ligase N-terminal catalytic" evidence="13">
    <location>
        <begin position="25"/>
        <end position="96"/>
    </location>
</feature>
<gene>
    <name evidence="16" type="ORF">SAMN02745227_00286</name>
</gene>
<feature type="domain" description="Mur ligase C-terminal" evidence="14">
    <location>
        <begin position="342"/>
        <end position="475"/>
    </location>
</feature>
<keyword evidence="5 12" id="KW-0132">Cell division</keyword>
<evidence type="ECO:0000256" key="3">
    <source>
        <dbReference type="ARBA" id="ARBA00022490"/>
    </source>
</evidence>
<dbReference type="SUPFAM" id="SSF53623">
    <property type="entry name" value="MurD-like peptide ligases, catalytic domain"/>
    <property type="match status" value="1"/>
</dbReference>
<evidence type="ECO:0000256" key="2">
    <source>
        <dbReference type="ARBA" id="ARBA00005898"/>
    </source>
</evidence>
<dbReference type="Gene3D" id="3.90.190.20">
    <property type="entry name" value="Mur ligase, C-terminal domain"/>
    <property type="match status" value="1"/>
</dbReference>
<evidence type="ECO:0000259" key="15">
    <source>
        <dbReference type="Pfam" id="PF08245"/>
    </source>
</evidence>
<dbReference type="InterPro" id="IPR035911">
    <property type="entry name" value="MurE/MurF_N"/>
</dbReference>
<dbReference type="Pfam" id="PF01225">
    <property type="entry name" value="Mur_ligase"/>
    <property type="match status" value="1"/>
</dbReference>
<dbReference type="InterPro" id="IPR036565">
    <property type="entry name" value="Mur-like_cat_sf"/>
</dbReference>
<dbReference type="InterPro" id="IPR000713">
    <property type="entry name" value="Mur_ligase_N"/>
</dbReference>
<dbReference type="InterPro" id="IPR036615">
    <property type="entry name" value="Mur_ligase_C_dom_sf"/>
</dbReference>
<evidence type="ECO:0000259" key="13">
    <source>
        <dbReference type="Pfam" id="PF01225"/>
    </source>
</evidence>
<comment type="subcellular location">
    <subcellularLocation>
        <location evidence="12">Cytoplasm</location>
    </subcellularLocation>
</comment>
<comment type="pathway">
    <text evidence="1 12">Cell wall biogenesis; peptidoglycan biosynthesis.</text>
</comment>
<dbReference type="NCBIfam" id="TIGR01085">
    <property type="entry name" value="murE"/>
    <property type="match status" value="1"/>
</dbReference>
<dbReference type="GO" id="GO:0051301">
    <property type="term" value="P:cell division"/>
    <property type="evidence" value="ECO:0007669"/>
    <property type="project" value="UniProtKB-KW"/>
</dbReference>
<dbReference type="InterPro" id="IPR013221">
    <property type="entry name" value="Mur_ligase_cen"/>
</dbReference>
<dbReference type="InterPro" id="IPR018109">
    <property type="entry name" value="Folylpolyglutamate_synth_CS"/>
</dbReference>
<dbReference type="GO" id="GO:0005737">
    <property type="term" value="C:cytoplasm"/>
    <property type="evidence" value="ECO:0007669"/>
    <property type="project" value="UniProtKB-SubCell"/>
</dbReference>
<dbReference type="SUPFAM" id="SSF63418">
    <property type="entry name" value="MurE/MurF N-terminal domain"/>
    <property type="match status" value="1"/>
</dbReference>
<accession>A0A1M6KX93</accession>
<dbReference type="SUPFAM" id="SSF53244">
    <property type="entry name" value="MurD-like peptide ligases, peptide-binding domain"/>
    <property type="match status" value="1"/>
</dbReference>
<keyword evidence="17" id="KW-1185">Reference proteome</keyword>
<evidence type="ECO:0000313" key="17">
    <source>
        <dbReference type="Proteomes" id="UP000243547"/>
    </source>
</evidence>
<keyword evidence="3" id="KW-0963">Cytoplasm</keyword>
<sequence length="523" mass="58372">MIELQKIISVLEGVETLNFKNVLVKGIAYHTDRVEEGYIFVCIKGYQTDGHLYAQKAASKGALVLIVEDFIEGIAIPQVKVSNSRKALAQISAYFYGYPSKDMVMIGVTGTNGKTTTTFLIDRVLQKAYGKTGLIGTVIVKNGDSYIPAELTTPESLDLQRYLWEMKENNIKYTTMEVSSSGLDLNRVDTIDYKIAVVNNISRDHIDLHGSFENYVNAKKKLVRNLKADSVAILNGDCTETLNFGIETIAPKITFGIKNPFTSVVAESIDLSKSETSYKLKVNETLVFDGREIQPQEFEVKLKIMGLHNVYNSLVAATVGLIMGVDVADIQKALYEFRGVERRFQLIYNDEFKIIDDHFANPGNIRITLDTIKKMNYSQFLLVYAIRGSRGVTVNSENARVIAENKELFGLKNIILTTSNDYVGKKDIVTDDELNCVVKILEEGGIKTQIYPTLAEGVKRAIDLAQKDSLILLGGCQGMDFGAKIALDYIYQKIVSRQKLSVKTLKELKDKIYEPLKDRVAGI</sequence>
<dbReference type="AlphaFoldDB" id="A0A1M6KX93"/>
<dbReference type="GO" id="GO:0009252">
    <property type="term" value="P:peptidoglycan biosynthetic process"/>
    <property type="evidence" value="ECO:0007669"/>
    <property type="project" value="UniProtKB-KW"/>
</dbReference>
<evidence type="ECO:0000256" key="1">
    <source>
        <dbReference type="ARBA" id="ARBA00004752"/>
    </source>
</evidence>